<dbReference type="InterPro" id="IPR009057">
    <property type="entry name" value="Homeodomain-like_sf"/>
</dbReference>
<name>A0A1T4QZL1_9ACTN</name>
<dbReference type="SUPFAM" id="SSF46689">
    <property type="entry name" value="Homeodomain-like"/>
    <property type="match status" value="1"/>
</dbReference>
<evidence type="ECO:0000256" key="3">
    <source>
        <dbReference type="ARBA" id="ARBA00023163"/>
    </source>
</evidence>
<evidence type="ECO:0000256" key="1">
    <source>
        <dbReference type="ARBA" id="ARBA00023015"/>
    </source>
</evidence>
<sequence length="327" mass="35406">MRTCVQCGRKLDVPARGRKPLYCSRSCQAHAYRARARARMTEGDPSPPQPTAVEEGEGEDRPATRQGGGQKSEGLSLQVTVQAAMEIADAEGLDGLSMRKVAAHLGVATMSLYHYVASKDELIDLMVEAVFSEGEQGLPEATDWRTGLEAAARWEWALYSRHPWSLQVMASVHQPLVPSLLTYGERVRSLLDGHGLDPVTSHRLVLSVDSLVHGLAMLRVSEIEALRRGPDSVSEFRSVKVPAALKTTADVSYPRLAALRNHEEVVEDLDGLFEFCLSRALDGVALFLERERSAEPVHSPADPSPEGAAGEEGAAGPRPGRDTAPSV</sequence>
<dbReference type="RefSeq" id="WP_078761738.1">
    <property type="nucleotide sequence ID" value="NZ_FUWS01000006.1"/>
</dbReference>
<dbReference type="Gene3D" id="1.10.357.10">
    <property type="entry name" value="Tetracycline Repressor, domain 2"/>
    <property type="match status" value="1"/>
</dbReference>
<keyword evidence="3" id="KW-0804">Transcription</keyword>
<dbReference type="Gene3D" id="1.10.10.60">
    <property type="entry name" value="Homeodomain-like"/>
    <property type="match status" value="1"/>
</dbReference>
<evidence type="ECO:0000313" key="7">
    <source>
        <dbReference type="EMBL" id="SKA09163.1"/>
    </source>
</evidence>
<dbReference type="PANTHER" id="PTHR30055">
    <property type="entry name" value="HTH-TYPE TRANSCRIPTIONAL REGULATOR RUTR"/>
    <property type="match status" value="1"/>
</dbReference>
<dbReference type="Proteomes" id="UP000190637">
    <property type="component" value="Unassembled WGS sequence"/>
</dbReference>
<dbReference type="OrthoDB" id="4540879at2"/>
<keyword evidence="1" id="KW-0805">Transcription regulation</keyword>
<protein>
    <submittedName>
        <fullName evidence="7">Transcriptional regulator, TetR family</fullName>
    </submittedName>
</protein>
<organism evidence="7 8">
    <name type="scientific">Marinactinospora thermotolerans DSM 45154</name>
    <dbReference type="NCBI Taxonomy" id="1122192"/>
    <lineage>
        <taxon>Bacteria</taxon>
        <taxon>Bacillati</taxon>
        <taxon>Actinomycetota</taxon>
        <taxon>Actinomycetes</taxon>
        <taxon>Streptosporangiales</taxon>
        <taxon>Nocardiopsidaceae</taxon>
        <taxon>Marinactinospora</taxon>
    </lineage>
</organism>
<proteinExistence type="predicted"/>
<dbReference type="AlphaFoldDB" id="A0A1T4QZL1"/>
<gene>
    <name evidence="7" type="ORF">SAMN02745673_02397</name>
</gene>
<dbReference type="SUPFAM" id="SSF48498">
    <property type="entry name" value="Tetracyclin repressor-like, C-terminal domain"/>
    <property type="match status" value="1"/>
</dbReference>
<dbReference type="InterPro" id="IPR036271">
    <property type="entry name" value="Tet_transcr_reg_TetR-rel_C_sf"/>
</dbReference>
<keyword evidence="2 4" id="KW-0238">DNA-binding</keyword>
<feature type="domain" description="HTH tetR-type" evidence="6">
    <location>
        <begin position="74"/>
        <end position="134"/>
    </location>
</feature>
<evidence type="ECO:0000313" key="8">
    <source>
        <dbReference type="Proteomes" id="UP000190637"/>
    </source>
</evidence>
<dbReference type="InterPro" id="IPR050109">
    <property type="entry name" value="HTH-type_TetR-like_transc_reg"/>
</dbReference>
<dbReference type="PANTHER" id="PTHR30055:SF151">
    <property type="entry name" value="TRANSCRIPTIONAL REGULATORY PROTEIN"/>
    <property type="match status" value="1"/>
</dbReference>
<dbReference type="InterPro" id="IPR004111">
    <property type="entry name" value="Repressor_TetR_C"/>
</dbReference>
<dbReference type="EMBL" id="FUWS01000006">
    <property type="protein sequence ID" value="SKA09163.1"/>
    <property type="molecule type" value="Genomic_DNA"/>
</dbReference>
<dbReference type="Pfam" id="PF02909">
    <property type="entry name" value="TetR_C_1"/>
    <property type="match status" value="1"/>
</dbReference>
<feature type="compositionally biased region" description="Low complexity" evidence="5">
    <location>
        <begin position="299"/>
        <end position="318"/>
    </location>
</feature>
<feature type="region of interest" description="Disordered" evidence="5">
    <location>
        <begin position="293"/>
        <end position="327"/>
    </location>
</feature>
<dbReference type="PROSITE" id="PS50977">
    <property type="entry name" value="HTH_TETR_2"/>
    <property type="match status" value="1"/>
</dbReference>
<dbReference type="InterPro" id="IPR001647">
    <property type="entry name" value="HTH_TetR"/>
</dbReference>
<dbReference type="Pfam" id="PF00440">
    <property type="entry name" value="TetR_N"/>
    <property type="match status" value="1"/>
</dbReference>
<keyword evidence="8" id="KW-1185">Reference proteome</keyword>
<evidence type="ECO:0000259" key="6">
    <source>
        <dbReference type="PROSITE" id="PS50977"/>
    </source>
</evidence>
<evidence type="ECO:0000256" key="4">
    <source>
        <dbReference type="PROSITE-ProRule" id="PRU00335"/>
    </source>
</evidence>
<feature type="region of interest" description="Disordered" evidence="5">
    <location>
        <begin position="38"/>
        <end position="75"/>
    </location>
</feature>
<reference evidence="7 8" key="1">
    <citation type="submission" date="2017-02" db="EMBL/GenBank/DDBJ databases">
        <authorList>
            <person name="Peterson S.W."/>
        </authorList>
    </citation>
    <scope>NUCLEOTIDE SEQUENCE [LARGE SCALE GENOMIC DNA]</scope>
    <source>
        <strain evidence="7 8">DSM 45154</strain>
    </source>
</reference>
<dbReference type="STRING" id="1122192.SAMN02745673_02397"/>
<evidence type="ECO:0000256" key="2">
    <source>
        <dbReference type="ARBA" id="ARBA00023125"/>
    </source>
</evidence>
<accession>A0A1T4QZL1</accession>
<dbReference type="GO" id="GO:0003700">
    <property type="term" value="F:DNA-binding transcription factor activity"/>
    <property type="evidence" value="ECO:0007669"/>
    <property type="project" value="TreeGrafter"/>
</dbReference>
<dbReference type="GO" id="GO:0000976">
    <property type="term" value="F:transcription cis-regulatory region binding"/>
    <property type="evidence" value="ECO:0007669"/>
    <property type="project" value="TreeGrafter"/>
</dbReference>
<evidence type="ECO:0000256" key="5">
    <source>
        <dbReference type="SAM" id="MobiDB-lite"/>
    </source>
</evidence>
<dbReference type="GO" id="GO:0045892">
    <property type="term" value="P:negative regulation of DNA-templated transcription"/>
    <property type="evidence" value="ECO:0007669"/>
    <property type="project" value="InterPro"/>
</dbReference>
<feature type="DNA-binding region" description="H-T-H motif" evidence="4">
    <location>
        <begin position="97"/>
        <end position="116"/>
    </location>
</feature>